<evidence type="ECO:0000313" key="1">
    <source>
        <dbReference type="EMBL" id="EFQ24581.1"/>
    </source>
</evidence>
<keyword evidence="2" id="KW-1185">Reference proteome</keyword>
<dbReference type="InterPro" id="IPR008948">
    <property type="entry name" value="L-Aspartase-like"/>
</dbReference>
<evidence type="ECO:0000313" key="2">
    <source>
        <dbReference type="Proteomes" id="UP000005096"/>
    </source>
</evidence>
<dbReference type="HOGENOM" id="CLU_014801_4_2_0"/>
<organism evidence="1 2">
    <name type="scientific">Aminomonas paucivorans DSM 12260</name>
    <dbReference type="NCBI Taxonomy" id="584708"/>
    <lineage>
        <taxon>Bacteria</taxon>
        <taxon>Thermotogati</taxon>
        <taxon>Synergistota</taxon>
        <taxon>Synergistia</taxon>
        <taxon>Synergistales</taxon>
        <taxon>Synergistaceae</taxon>
        <taxon>Aminomonas</taxon>
    </lineage>
</organism>
<dbReference type="GO" id="GO:0016841">
    <property type="term" value="F:ammonia-lyase activity"/>
    <property type="evidence" value="ECO:0007669"/>
    <property type="project" value="UniProtKB-ARBA"/>
</dbReference>
<dbReference type="Pfam" id="PF00221">
    <property type="entry name" value="Lyase_aromatic"/>
    <property type="match status" value="1"/>
</dbReference>
<dbReference type="eggNOG" id="COG2986">
    <property type="taxonomic scope" value="Bacteria"/>
</dbReference>
<proteinExistence type="predicted"/>
<dbReference type="STRING" id="584708.Apau_2170"/>
<protein>
    <submittedName>
        <fullName evidence="1">Phenylalanine/histidine ammonia-lyase</fullName>
    </submittedName>
</protein>
<dbReference type="EMBL" id="CM001022">
    <property type="protein sequence ID" value="EFQ24581.1"/>
    <property type="molecule type" value="Genomic_DNA"/>
</dbReference>
<dbReference type="Gene3D" id="1.20.200.10">
    <property type="entry name" value="Fumarase/aspartase (Central domain)"/>
    <property type="match status" value="1"/>
</dbReference>
<dbReference type="CDD" id="cd00332">
    <property type="entry name" value="PAL-HAL"/>
    <property type="match status" value="1"/>
</dbReference>
<dbReference type="RefSeq" id="WP_006301822.1">
    <property type="nucleotide sequence ID" value="NZ_CM001022.1"/>
</dbReference>
<dbReference type="OrthoDB" id="9806955at2"/>
<gene>
    <name evidence="1" type="ORF">Apau_2170</name>
</gene>
<dbReference type="Proteomes" id="UP000005096">
    <property type="component" value="Chromosome"/>
</dbReference>
<dbReference type="Gene3D" id="1.10.275.10">
    <property type="entry name" value="Fumarase/aspartase (N-terminal domain)"/>
    <property type="match status" value="1"/>
</dbReference>
<dbReference type="PaxDb" id="584708-Apau_2170"/>
<dbReference type="InterPro" id="IPR001106">
    <property type="entry name" value="Aromatic_Lyase"/>
</dbReference>
<sequence>MKPLVLDGSNLTVADLVSVAREGRRVEIAPEALERVRAASAFLHRIAEAGTPKVYGLNTGVGINKDQAVTAEHYIEYNQNMLRVHCVGVPPYATEAQTRAVMTAKLHSLLGGHVGMKPDLVLLYRDFLNEGIHPLIPLRGSVGEADITSLSHLGMALLGEGEAVYRGRTVPVAEALGKAGLTPGTLGSRDGLALVSSNALGAALGALVLEEFRALVDTADLAYALTLEGFRGNVSPLDPATFRVRPYRGGIASMEHARQLLEGSYLWEVQAELQDPLSLRCSVHVHGAVRDALDHAEALLSVQLNGCDENPVVLVEEGRLVPCGNFEPLNWVLPFETLGVAAGHLSQTSVRRTLRLGSPRFTGLPRFLNPREGICHAFGVIQKTFTTLDAEIHHLAHPLSWDTTPLSEDQEDRGCNTPYVMLNLGRILDNLAYILGMEFLHAAQAVDLRRPPRLGRGTEAAHRRFRESVPFLDTDRELSRDIREARRLVASRELLAAAREALGSPEGR</sequence>
<dbReference type="AlphaFoldDB" id="E3CYY6"/>
<dbReference type="SUPFAM" id="SSF48557">
    <property type="entry name" value="L-aspartase-like"/>
    <property type="match status" value="1"/>
</dbReference>
<accession>E3CYY6</accession>
<dbReference type="PANTHER" id="PTHR10362">
    <property type="entry name" value="HISTIDINE AMMONIA-LYASE"/>
    <property type="match status" value="1"/>
</dbReference>
<reference evidence="1 2" key="1">
    <citation type="journal article" date="2010" name="Stand. Genomic Sci.">
        <title>Non-contiguous finished genome sequence of Aminomonas paucivorans type strain (GLU-3).</title>
        <authorList>
            <person name="Pitluck S."/>
            <person name="Yasawong M."/>
            <person name="Held B."/>
            <person name="Lapidus A."/>
            <person name="Nolan M."/>
            <person name="Copeland A."/>
            <person name="Lucas S."/>
            <person name="Del Rio T.G."/>
            <person name="Tice H."/>
            <person name="Cheng J.F."/>
            <person name="Chertkov O."/>
            <person name="Goodwin L."/>
            <person name="Tapia R."/>
            <person name="Han C."/>
            <person name="Liolios K."/>
            <person name="Ivanova N."/>
            <person name="Mavromatis K."/>
            <person name="Ovchinnikova G."/>
            <person name="Pati A."/>
            <person name="Chen A."/>
            <person name="Palaniappan K."/>
            <person name="Land M."/>
            <person name="Hauser L."/>
            <person name="Chang Y.J."/>
            <person name="Jeffries C.D."/>
            <person name="Pukall R."/>
            <person name="Spring S."/>
            <person name="Rohde M."/>
            <person name="Sikorski J."/>
            <person name="Goker M."/>
            <person name="Woyke T."/>
            <person name="Bristow J."/>
            <person name="Eisen J.A."/>
            <person name="Markowitz V."/>
            <person name="Hugenholtz P."/>
            <person name="Kyrpides N.C."/>
            <person name="Klenk H.P."/>
        </authorList>
    </citation>
    <scope>NUCLEOTIDE SEQUENCE [LARGE SCALE GENOMIC DNA]</scope>
    <source>
        <strain evidence="1 2">DSM 12260</strain>
    </source>
</reference>
<name>E3CYY6_9BACT</name>
<dbReference type="InterPro" id="IPR024083">
    <property type="entry name" value="Fumarase/histidase_N"/>
</dbReference>
<keyword evidence="1" id="KW-0456">Lyase</keyword>